<name>A0A1X2CQ11_9MYCO</name>
<keyword evidence="4" id="KW-1185">Reference proteome</keyword>
<evidence type="ECO:0000313" key="3">
    <source>
        <dbReference type="EMBL" id="ORW78066.1"/>
    </source>
</evidence>
<dbReference type="InterPro" id="IPR029058">
    <property type="entry name" value="AB_hydrolase_fold"/>
</dbReference>
<dbReference type="InterPro" id="IPR050261">
    <property type="entry name" value="FrsA_esterase"/>
</dbReference>
<dbReference type="Proteomes" id="UP000193087">
    <property type="component" value="Unassembled WGS sequence"/>
</dbReference>
<dbReference type="Pfam" id="PF01738">
    <property type="entry name" value="DLH"/>
    <property type="match status" value="1"/>
</dbReference>
<dbReference type="AlphaFoldDB" id="A0A1X2CQ11"/>
<proteinExistence type="inferred from homology"/>
<dbReference type="GeneID" id="93494717"/>
<feature type="domain" description="Dienelactone hydrolase" evidence="2">
    <location>
        <begin position="18"/>
        <end position="235"/>
    </location>
</feature>
<dbReference type="OrthoDB" id="3208682at2"/>
<reference evidence="3 4" key="1">
    <citation type="submission" date="2016-01" db="EMBL/GenBank/DDBJ databases">
        <title>The new phylogeny of the genus Mycobacterium.</title>
        <authorList>
            <person name="Tarcisio F."/>
            <person name="Conor M."/>
            <person name="Antonella G."/>
            <person name="Elisabetta G."/>
            <person name="Giulia F.S."/>
            <person name="Sara T."/>
            <person name="Anna F."/>
            <person name="Clotilde B."/>
            <person name="Roberto B."/>
            <person name="Veronica D.S."/>
            <person name="Fabio R."/>
            <person name="Monica P."/>
            <person name="Olivier J."/>
            <person name="Enrico T."/>
            <person name="Nicola S."/>
        </authorList>
    </citation>
    <scope>NUCLEOTIDE SEQUENCE [LARGE SCALE GENOMIC DNA]</scope>
    <source>
        <strain evidence="3 4">DSM 45176</strain>
    </source>
</reference>
<protein>
    <submittedName>
        <fullName evidence="3">Dienelactone hydrolase</fullName>
    </submittedName>
</protein>
<dbReference type="PANTHER" id="PTHR22946:SF0">
    <property type="entry name" value="DIENELACTONE HYDROLASE DOMAIN-CONTAINING PROTEIN"/>
    <property type="match status" value="1"/>
</dbReference>
<dbReference type="GO" id="GO:0016787">
    <property type="term" value="F:hydrolase activity"/>
    <property type="evidence" value="ECO:0007669"/>
    <property type="project" value="UniProtKB-KW"/>
</dbReference>
<comment type="similarity">
    <text evidence="1">Belongs to the AB hydrolase superfamily.</text>
</comment>
<comment type="caution">
    <text evidence="3">The sequence shown here is derived from an EMBL/GenBank/DDBJ whole genome shotgun (WGS) entry which is preliminary data.</text>
</comment>
<dbReference type="Gene3D" id="3.40.50.1820">
    <property type="entry name" value="alpha/beta hydrolase"/>
    <property type="match status" value="1"/>
</dbReference>
<evidence type="ECO:0000259" key="2">
    <source>
        <dbReference type="Pfam" id="PF01738"/>
    </source>
</evidence>
<keyword evidence="3" id="KW-0378">Hydrolase</keyword>
<dbReference type="PANTHER" id="PTHR22946">
    <property type="entry name" value="DIENELACTONE HYDROLASE DOMAIN-CONTAINING PROTEIN-RELATED"/>
    <property type="match status" value="1"/>
</dbReference>
<sequence length="238" mass="26188">MTTVTDIEYQADGKTMVGRLAVPEGDGKRPAVLIAHEGPGLDEHQRLRADHLAELGYVAFALDYQGGGVAMTDREAMMARLDELWHDPERTRELARAGLDILLDQPRTEPTKVAAIGYCFGGYLVLELARAGTNLAVVVGFHPRLATPRPLDAANITAKVLVCIGAEDPLISVGERMMFEEQMRAAGVDWRMNLYGGAQHSFTHPDVDSIGVPGLRFDPIASERSWRAMLDLFDETFR</sequence>
<evidence type="ECO:0000256" key="1">
    <source>
        <dbReference type="ARBA" id="ARBA00008645"/>
    </source>
</evidence>
<dbReference type="InterPro" id="IPR002925">
    <property type="entry name" value="Dienelactn_hydro"/>
</dbReference>
<dbReference type="RefSeq" id="WP_085250787.1">
    <property type="nucleotide sequence ID" value="NZ_CAJMWJ010000001.1"/>
</dbReference>
<evidence type="ECO:0000313" key="4">
    <source>
        <dbReference type="Proteomes" id="UP000193087"/>
    </source>
</evidence>
<accession>A0A1X2CQ11</accession>
<organism evidence="3 4">
    <name type="scientific">Mycobacterium riyadhense</name>
    <dbReference type="NCBI Taxonomy" id="486698"/>
    <lineage>
        <taxon>Bacteria</taxon>
        <taxon>Bacillati</taxon>
        <taxon>Actinomycetota</taxon>
        <taxon>Actinomycetes</taxon>
        <taxon>Mycobacteriales</taxon>
        <taxon>Mycobacteriaceae</taxon>
        <taxon>Mycobacterium</taxon>
    </lineage>
</organism>
<dbReference type="SUPFAM" id="SSF53474">
    <property type="entry name" value="alpha/beta-Hydrolases"/>
    <property type="match status" value="1"/>
</dbReference>
<gene>
    <name evidence="3" type="ORF">AWC22_20270</name>
</gene>
<dbReference type="EMBL" id="LQPQ01000085">
    <property type="protein sequence ID" value="ORW78066.1"/>
    <property type="molecule type" value="Genomic_DNA"/>
</dbReference>